<feature type="region of interest" description="Disordered" evidence="1">
    <location>
        <begin position="87"/>
        <end position="133"/>
    </location>
</feature>
<dbReference type="Gene3D" id="3.10.260.10">
    <property type="entry name" value="Transcription regulator HTH, APSES-type DNA-binding domain"/>
    <property type="match status" value="1"/>
</dbReference>
<organism evidence="3 4">
    <name type="scientific">Tilletia horrida</name>
    <dbReference type="NCBI Taxonomy" id="155126"/>
    <lineage>
        <taxon>Eukaryota</taxon>
        <taxon>Fungi</taxon>
        <taxon>Dikarya</taxon>
        <taxon>Basidiomycota</taxon>
        <taxon>Ustilaginomycotina</taxon>
        <taxon>Exobasidiomycetes</taxon>
        <taxon>Tilletiales</taxon>
        <taxon>Tilletiaceae</taxon>
        <taxon>Tilletia</taxon>
    </lineage>
</organism>
<comment type="caution">
    <text evidence="3">The sequence shown here is derived from an EMBL/GenBank/DDBJ whole genome shotgun (WGS) entry which is preliminary data.</text>
</comment>
<dbReference type="Proteomes" id="UP001176517">
    <property type="component" value="Unassembled WGS sequence"/>
</dbReference>
<protein>
    <submittedName>
        <fullName evidence="3">Transcription factor mbp1</fullName>
    </submittedName>
</protein>
<dbReference type="InterPro" id="IPR003163">
    <property type="entry name" value="Tscrpt_reg_HTH_APSES-type"/>
</dbReference>
<name>A0AAN6GVJ6_9BASI</name>
<dbReference type="InterPro" id="IPR036887">
    <property type="entry name" value="HTH_APSES_sf"/>
</dbReference>
<proteinExistence type="predicted"/>
<evidence type="ECO:0000313" key="4">
    <source>
        <dbReference type="Proteomes" id="UP001176517"/>
    </source>
</evidence>
<evidence type="ECO:0000313" key="3">
    <source>
        <dbReference type="EMBL" id="KAK0554944.1"/>
    </source>
</evidence>
<evidence type="ECO:0000259" key="2">
    <source>
        <dbReference type="PROSITE" id="PS51299"/>
    </source>
</evidence>
<feature type="compositionally biased region" description="Basic and acidic residues" evidence="1">
    <location>
        <begin position="123"/>
        <end position="133"/>
    </location>
</feature>
<dbReference type="AlphaFoldDB" id="A0AAN6GVJ6"/>
<dbReference type="SUPFAM" id="SSF54616">
    <property type="entry name" value="DNA-binding domain of Mlu1-box binding protein MBP1"/>
    <property type="match status" value="1"/>
</dbReference>
<gene>
    <name evidence="3" type="primary">MBP1_1</name>
    <name evidence="3" type="ORF">OC846_001894</name>
</gene>
<dbReference type="GO" id="GO:0003677">
    <property type="term" value="F:DNA binding"/>
    <property type="evidence" value="ECO:0007669"/>
    <property type="project" value="InterPro"/>
</dbReference>
<sequence length="206" mass="22954">MRRVDNDYVNLTQLLALTNLAREERLLELRIPSRIVSRGGIYQLQGSWVPLEVAQEIANRRQFRHLFSPILLDPDDLKDIADNERLSLEDDDESSSQHSDTAAISWHDPRAATSTHASLPGTERGEQIEDDSSIRETAEACREADEQEVIPALEQCGKRRIDLSPGPLDDLVASAQLGVRIGVQSCLSRLQPAPRLAELLQLMSAP</sequence>
<reference evidence="3" key="1">
    <citation type="journal article" date="2023" name="PhytoFront">
        <title>Draft Genome Resources of Seven Strains of Tilletia horrida, Causal Agent of Kernel Smut of Rice.</title>
        <authorList>
            <person name="Khanal S."/>
            <person name="Antony Babu S."/>
            <person name="Zhou X.G."/>
        </authorList>
    </citation>
    <scope>NUCLEOTIDE SEQUENCE</scope>
    <source>
        <strain evidence="3">TX6</strain>
    </source>
</reference>
<evidence type="ECO:0000256" key="1">
    <source>
        <dbReference type="SAM" id="MobiDB-lite"/>
    </source>
</evidence>
<keyword evidence="4" id="KW-1185">Reference proteome</keyword>
<feature type="domain" description="HTH APSES-type" evidence="2">
    <location>
        <begin position="1"/>
        <end position="82"/>
    </location>
</feature>
<dbReference type="EMBL" id="JAPDMZ010000032">
    <property type="protein sequence ID" value="KAK0554944.1"/>
    <property type="molecule type" value="Genomic_DNA"/>
</dbReference>
<dbReference type="PROSITE" id="PS51299">
    <property type="entry name" value="HTH_APSES"/>
    <property type="match status" value="1"/>
</dbReference>
<accession>A0AAN6GVJ6</accession>